<feature type="region of interest" description="Disordered" evidence="1">
    <location>
        <begin position="68"/>
        <end position="136"/>
    </location>
</feature>
<evidence type="ECO:0000313" key="4">
    <source>
        <dbReference type="Proteomes" id="UP000001396"/>
    </source>
</evidence>
<keyword evidence="2" id="KW-0472">Membrane</keyword>
<dbReference type="InParanoid" id="D3B486"/>
<dbReference type="EMBL" id="ADBJ01000010">
    <property type="protein sequence ID" value="EFA84134.1"/>
    <property type="molecule type" value="Genomic_DNA"/>
</dbReference>
<dbReference type="OMA" id="VEGCARW"/>
<evidence type="ECO:0000313" key="3">
    <source>
        <dbReference type="EMBL" id="EFA84134.1"/>
    </source>
</evidence>
<dbReference type="GeneID" id="31358730"/>
<sequence length="540" mass="62223">MSQIGSSPCSCGSFGDQTVLISDVVLFCIKRKSNRPSSSSSSSTTTSSSRIYNKNAINNTGIHASIDFDEESDDMTDSFDEHWKKEKSTTTTTSTSSTKTKTIFKTRNNNNNNILPDTNDNTDFTDSQEDLENKDKEKDSIDTIVENITKSINNNNNNKHLIIKLHSEEDKLIPILPDIISYEENESSKSNFNNNDNDNYNRDGGIIIEDLVHQRAIPPEELAMLARDEEIDADDEFEEGGYDTASSLSDLEENIKSIVGGEESSTRNRVIHVLLMDGLFLLTMIPVCYISYLFPSTHLGDEQVYEYWYFNFQWSKYFLWMTSIVLGFAYVAVVTEKRNYPFHCRYKRHRDFVQLLILASLMFIISPSRTLMGPNDLEPHSIHISFVYNYFSFVIPYLLGLHYTYLDYNLFLRSVGDKFGTPSLWYTYKPKEIMTIIPIILFIVTLIVWHVYLIIADNLWEYFLIAYSIFFVILIGVSWIVRKTYYLHMHHYFIFGSMIPLSGFQNPLSSFSMGVITGITVEGVSRWSMGWLWYKGVRVL</sequence>
<feature type="transmembrane region" description="Helical" evidence="2">
    <location>
        <begin position="273"/>
        <end position="294"/>
    </location>
</feature>
<feature type="compositionally biased region" description="Basic and acidic residues" evidence="1">
    <location>
        <begin position="79"/>
        <end position="88"/>
    </location>
</feature>
<feature type="compositionally biased region" description="Low complexity" evidence="1">
    <location>
        <begin position="89"/>
        <end position="122"/>
    </location>
</feature>
<dbReference type="AlphaFoldDB" id="D3B486"/>
<feature type="transmembrane region" description="Helical" evidence="2">
    <location>
        <begin position="462"/>
        <end position="481"/>
    </location>
</feature>
<feature type="transmembrane region" description="Helical" evidence="2">
    <location>
        <begin position="433"/>
        <end position="456"/>
    </location>
</feature>
<name>D3B486_HETP5</name>
<keyword evidence="2" id="KW-1133">Transmembrane helix</keyword>
<protein>
    <submittedName>
        <fullName evidence="3">Uncharacterized protein</fullName>
    </submittedName>
</protein>
<keyword evidence="4" id="KW-1185">Reference proteome</keyword>
<evidence type="ECO:0000256" key="2">
    <source>
        <dbReference type="SAM" id="Phobius"/>
    </source>
</evidence>
<dbReference type="RefSeq" id="XP_020436251.1">
    <property type="nucleotide sequence ID" value="XM_020574179.1"/>
</dbReference>
<evidence type="ECO:0000256" key="1">
    <source>
        <dbReference type="SAM" id="MobiDB-lite"/>
    </source>
</evidence>
<reference evidence="3 4" key="1">
    <citation type="journal article" date="2011" name="Genome Res.">
        <title>Phylogeny-wide analysis of social amoeba genomes highlights ancient origins for complex intercellular communication.</title>
        <authorList>
            <person name="Heidel A.J."/>
            <person name="Lawal H.M."/>
            <person name="Felder M."/>
            <person name="Schilde C."/>
            <person name="Helps N.R."/>
            <person name="Tunggal B."/>
            <person name="Rivero F."/>
            <person name="John U."/>
            <person name="Schleicher M."/>
            <person name="Eichinger L."/>
            <person name="Platzer M."/>
            <person name="Noegel A.A."/>
            <person name="Schaap P."/>
            <person name="Gloeckner G."/>
        </authorList>
    </citation>
    <scope>NUCLEOTIDE SEQUENCE [LARGE SCALE GENOMIC DNA]</scope>
    <source>
        <strain evidence="4">ATCC 26659 / Pp 5 / PN500</strain>
    </source>
</reference>
<organism evidence="3 4">
    <name type="scientific">Heterostelium pallidum (strain ATCC 26659 / Pp 5 / PN500)</name>
    <name type="common">Cellular slime mold</name>
    <name type="synonym">Polysphondylium pallidum</name>
    <dbReference type="NCBI Taxonomy" id="670386"/>
    <lineage>
        <taxon>Eukaryota</taxon>
        <taxon>Amoebozoa</taxon>
        <taxon>Evosea</taxon>
        <taxon>Eumycetozoa</taxon>
        <taxon>Dictyostelia</taxon>
        <taxon>Acytosteliales</taxon>
        <taxon>Acytosteliaceae</taxon>
        <taxon>Heterostelium</taxon>
    </lineage>
</organism>
<feature type="transmembrane region" description="Helical" evidence="2">
    <location>
        <begin position="352"/>
        <end position="370"/>
    </location>
</feature>
<comment type="caution">
    <text evidence="3">The sequence shown here is derived from an EMBL/GenBank/DDBJ whole genome shotgun (WGS) entry which is preliminary data.</text>
</comment>
<gene>
    <name evidence="3" type="ORF">PPL_03207</name>
</gene>
<feature type="transmembrane region" description="Helical" evidence="2">
    <location>
        <begin position="390"/>
        <end position="412"/>
    </location>
</feature>
<keyword evidence="2" id="KW-0812">Transmembrane</keyword>
<accession>D3B486</accession>
<proteinExistence type="predicted"/>
<feature type="transmembrane region" description="Helical" evidence="2">
    <location>
        <begin position="314"/>
        <end position="332"/>
    </location>
</feature>
<feature type="compositionally biased region" description="Acidic residues" evidence="1">
    <location>
        <begin position="68"/>
        <end position="78"/>
    </location>
</feature>
<dbReference type="Proteomes" id="UP000001396">
    <property type="component" value="Unassembled WGS sequence"/>
</dbReference>